<dbReference type="Proteomes" id="UP001497482">
    <property type="component" value="Chromosome 14"/>
</dbReference>
<dbReference type="Pfam" id="PF09769">
    <property type="entry name" value="ApoO"/>
    <property type="match status" value="1"/>
</dbReference>
<evidence type="ECO:0000256" key="5">
    <source>
        <dbReference type="ARBA" id="ARBA00023128"/>
    </source>
</evidence>
<evidence type="ECO:0000256" key="2">
    <source>
        <dbReference type="ARBA" id="ARBA00010904"/>
    </source>
</evidence>
<evidence type="ECO:0000256" key="1">
    <source>
        <dbReference type="ARBA" id="ARBA00004325"/>
    </source>
</evidence>
<dbReference type="InterPro" id="IPR033182">
    <property type="entry name" value="MIC26/MIC27_animal"/>
</dbReference>
<name>A0AAV2JNE9_KNICA</name>
<comment type="subcellular location">
    <subcellularLocation>
        <location evidence="7">Mitochondrion inner membrane</location>
    </subcellularLocation>
    <subcellularLocation>
        <location evidence="1">Mitochondrion membrane</location>
    </subcellularLocation>
</comment>
<protein>
    <recommendedName>
        <fullName evidence="7">MICOS complex subunit</fullName>
    </recommendedName>
</protein>
<evidence type="ECO:0000256" key="4">
    <source>
        <dbReference type="ARBA" id="ARBA00022989"/>
    </source>
</evidence>
<evidence type="ECO:0000256" key="3">
    <source>
        <dbReference type="ARBA" id="ARBA00022692"/>
    </source>
</evidence>
<dbReference type="InterPro" id="IPR019166">
    <property type="entry name" value="MIC26/MIC27"/>
</dbReference>
<evidence type="ECO:0000313" key="9">
    <source>
        <dbReference type="Proteomes" id="UP001497482"/>
    </source>
</evidence>
<evidence type="ECO:0000256" key="6">
    <source>
        <dbReference type="ARBA" id="ARBA00023136"/>
    </source>
</evidence>
<evidence type="ECO:0000256" key="7">
    <source>
        <dbReference type="RuleBase" id="RU363021"/>
    </source>
</evidence>
<dbReference type="EMBL" id="OZ035836">
    <property type="protein sequence ID" value="CAL1579035.1"/>
    <property type="molecule type" value="Genomic_DNA"/>
</dbReference>
<comment type="function">
    <text evidence="7">Component of the MICOS complex, a large protein complex of the mitochondrial inner membrane that plays crucial roles in the maintenance of crista junctions, inner membrane architecture, and formation of contact sites to the outer membrane.</text>
</comment>
<comment type="similarity">
    <text evidence="2">Belongs to the apolipoprotein O/MICOS complex subunit Mic27 family.</text>
</comment>
<keyword evidence="7" id="KW-0999">Mitochondrion inner membrane</keyword>
<keyword evidence="3" id="KW-0812">Transmembrane</keyword>
<dbReference type="AlphaFoldDB" id="A0AAV2JNE9"/>
<keyword evidence="4" id="KW-1133">Transmembrane helix</keyword>
<comment type="subunit">
    <text evidence="7">Component of the mitochondrial contact site and cristae organizing system (MICOS) complex.</text>
</comment>
<proteinExistence type="inferred from homology"/>
<accession>A0AAV2JNE9</accession>
<keyword evidence="6" id="KW-0472">Membrane</keyword>
<evidence type="ECO:0000313" key="8">
    <source>
        <dbReference type="EMBL" id="CAL1579035.1"/>
    </source>
</evidence>
<sequence>MRADCGELPVVQADDPGVLEPVRPLSLEDLSLYTSPEPRDNSTRGEALAAGQIERTVASLRSSVEPFTSWCQSSYARIKPKIQNGVRAGTEAYSFLLNPPSHFYPRVAVVGFSGILGLLASRGARVKRVLYPAGLMTFTTALYYPESAALVVKTGVERAYGGAVQSYAAVEKILKQEPKKESGNKP</sequence>
<keyword evidence="9" id="KW-1185">Reference proteome</keyword>
<organism evidence="8 9">
    <name type="scientific">Knipowitschia caucasica</name>
    <name type="common">Caucasian dwarf goby</name>
    <name type="synonym">Pomatoschistus caucasicus</name>
    <dbReference type="NCBI Taxonomy" id="637954"/>
    <lineage>
        <taxon>Eukaryota</taxon>
        <taxon>Metazoa</taxon>
        <taxon>Chordata</taxon>
        <taxon>Craniata</taxon>
        <taxon>Vertebrata</taxon>
        <taxon>Euteleostomi</taxon>
        <taxon>Actinopterygii</taxon>
        <taxon>Neopterygii</taxon>
        <taxon>Teleostei</taxon>
        <taxon>Neoteleostei</taxon>
        <taxon>Acanthomorphata</taxon>
        <taxon>Gobiaria</taxon>
        <taxon>Gobiiformes</taxon>
        <taxon>Gobioidei</taxon>
        <taxon>Gobiidae</taxon>
        <taxon>Gobiinae</taxon>
        <taxon>Knipowitschia</taxon>
    </lineage>
</organism>
<dbReference type="PANTHER" id="PTHR14564">
    <property type="entry name" value="MICOS COMPLEX SUBUNIT MIC26 / MIC27 FAMILY MEMBER"/>
    <property type="match status" value="1"/>
</dbReference>
<reference evidence="8 9" key="1">
    <citation type="submission" date="2024-04" db="EMBL/GenBank/DDBJ databases">
        <authorList>
            <person name="Waldvogel A.-M."/>
            <person name="Schoenle A."/>
        </authorList>
    </citation>
    <scope>NUCLEOTIDE SEQUENCE [LARGE SCALE GENOMIC DNA]</scope>
</reference>
<gene>
    <name evidence="8" type="ORF">KC01_LOCUS10130</name>
</gene>
<dbReference type="GO" id="GO:0061617">
    <property type="term" value="C:MICOS complex"/>
    <property type="evidence" value="ECO:0007669"/>
    <property type="project" value="UniProtKB-UniRule"/>
</dbReference>
<keyword evidence="5 7" id="KW-0496">Mitochondrion</keyword>
<dbReference type="GO" id="GO:0042407">
    <property type="term" value="P:cristae formation"/>
    <property type="evidence" value="ECO:0007669"/>
    <property type="project" value="InterPro"/>
</dbReference>